<protein>
    <recommendedName>
        <fullName evidence="1">CHAT domain-containing protein</fullName>
    </recommendedName>
</protein>
<keyword evidence="3" id="KW-1185">Reference proteome</keyword>
<evidence type="ECO:0000313" key="3">
    <source>
        <dbReference type="Proteomes" id="UP001500893"/>
    </source>
</evidence>
<comment type="caution">
    <text evidence="2">The sequence shown here is derived from an EMBL/GenBank/DDBJ whole genome shotgun (WGS) entry which is preliminary data.</text>
</comment>
<dbReference type="Pfam" id="PF12770">
    <property type="entry name" value="CHAT"/>
    <property type="match status" value="1"/>
</dbReference>
<evidence type="ECO:0000259" key="1">
    <source>
        <dbReference type="Pfam" id="PF12770"/>
    </source>
</evidence>
<feature type="domain" description="CHAT" evidence="1">
    <location>
        <begin position="743"/>
        <end position="1026"/>
    </location>
</feature>
<reference evidence="3" key="1">
    <citation type="journal article" date="2019" name="Int. J. Syst. Evol. Microbiol.">
        <title>The Global Catalogue of Microorganisms (GCM) 10K type strain sequencing project: providing services to taxonomists for standard genome sequencing and annotation.</title>
        <authorList>
            <consortium name="The Broad Institute Genomics Platform"/>
            <consortium name="The Broad Institute Genome Sequencing Center for Infectious Disease"/>
            <person name="Wu L."/>
            <person name="Ma J."/>
        </authorList>
    </citation>
    <scope>NUCLEOTIDE SEQUENCE [LARGE SCALE GENOMIC DNA]</scope>
    <source>
        <strain evidence="3">JCM 11574</strain>
    </source>
</reference>
<evidence type="ECO:0000313" key="2">
    <source>
        <dbReference type="EMBL" id="GAA3116533.1"/>
    </source>
</evidence>
<accession>A0ABP6MLG0</accession>
<organism evidence="2 3">
    <name type="scientific">Streptomyces rameus</name>
    <dbReference type="NCBI Taxonomy" id="68261"/>
    <lineage>
        <taxon>Bacteria</taxon>
        <taxon>Bacillati</taxon>
        <taxon>Actinomycetota</taxon>
        <taxon>Actinomycetes</taxon>
        <taxon>Kitasatosporales</taxon>
        <taxon>Streptomycetaceae</taxon>
        <taxon>Streptomyces</taxon>
    </lineage>
</organism>
<proteinExistence type="predicted"/>
<name>A0ABP6MLG0_9ACTN</name>
<dbReference type="InterPro" id="IPR024983">
    <property type="entry name" value="CHAT_dom"/>
</dbReference>
<gene>
    <name evidence="2" type="ORF">GCM10010521_00400</name>
</gene>
<dbReference type="RefSeq" id="WP_345046236.1">
    <property type="nucleotide sequence ID" value="NZ_BAAAVM010000001.1"/>
</dbReference>
<sequence>MPNLDETSRAVVRRAMAAPDAGVPYQAYPPEQLLDADLHRAMATLILDARDQLTPDQAGGPGGVDLELVFLVGCYYAARMQLLAEEEARWAAYAFEFLLAVVRELRPEAVPTHWRLVFEEQPPKLVPAYEVLHAVGTALFLPSEATGDVYGVLCATALLCSAWERSRRTESEPVLSFKAGTFLAAAADLDEDPESAGRTRVRALHLMRGGLGAIPLDQAPQRDSMMAEIIRVQSKVPAAAAPDDGVHAEIDRYHRDGDPTRLDRIIDRLRDVITTAAEPDRSHRRSELGQILRMRFEVKGSLDDLNESIHQLGAALAGPVDQEIRASVRSFLALSHLDRYGTKEDRADLDEATVLARLACAAATAASPAHGQRLTNLAAVLTVRAAANDDPAALDEAIERLRQALAVTPSSQLDHPVMLIKLAVALRERAGRPGREPDLATAEAILRQVAGPAATPASGPHALLARVELGELLAERGLRLRAAADLAEAVSYCRALAVARTEDVRSRLFGAVRWAMMAAYLGDPDQSRTAFGVVLDDLLPKLTTRALGRDSQEARLRLTYTLANAAAAVEIQAGRPEQGLVRLEQGRGVLLAQALQLRGRQDALRAASPRLADRYEELCRELVAPRLDPERRRAAADAFDDLVDEIRRLPGLTGFHRPPNWDRLREAAEAGPVAVVNVSTLRCDVLLLRSRQGRTAIEVLPLRDVTAEEVNRRADVFRAAVAGLTTRGTDIADRLRWDGDLRETLHWLGSSVVGPVLAKLGIDRPDGGGPLPRLWWCPTGALALLPLHAAVLPRTGDGPPSPPVYAHDLVVSSYVPTLGSLLHARDRSAPAAGRGALAAVAVDAGSDARPLVGLSDELAATRQLPGPHRELRDAAATPGNVLAALRTHTHVHLACHGAWDGADPSNSRLLLHGGTLTLRQLAAERLADAEFAYLSACHSAAPGVELINEAVSVASAFQLCGYRQVIGSLWTVDDKVAPLLAREVYRLLAEPGAPDPAIVLHRAVDALRADPDFNEPLYWASMVHSGP</sequence>
<dbReference type="Proteomes" id="UP001500893">
    <property type="component" value="Unassembled WGS sequence"/>
</dbReference>
<dbReference type="EMBL" id="BAAAVM010000001">
    <property type="protein sequence ID" value="GAA3116533.1"/>
    <property type="molecule type" value="Genomic_DNA"/>
</dbReference>